<keyword evidence="2" id="KW-0663">Pyridoxal phosphate</keyword>
<dbReference type="EMBL" id="JRYO01000023">
    <property type="protein sequence ID" value="KHE93972.1"/>
    <property type="molecule type" value="Genomic_DNA"/>
</dbReference>
<evidence type="ECO:0000256" key="1">
    <source>
        <dbReference type="ARBA" id="ARBA00001933"/>
    </source>
</evidence>
<organism evidence="5 6">
    <name type="scientific">Candidatus Scalindua brodae</name>
    <dbReference type="NCBI Taxonomy" id="237368"/>
    <lineage>
        <taxon>Bacteria</taxon>
        <taxon>Pseudomonadati</taxon>
        <taxon>Planctomycetota</taxon>
        <taxon>Candidatus Brocadiia</taxon>
        <taxon>Candidatus Brocadiales</taxon>
        <taxon>Candidatus Scalinduaceae</taxon>
        <taxon>Candidatus Scalindua</taxon>
    </lineage>
</organism>
<sequence>MLSGHGGNVKQICDKYGLNPDEIIDFSASINPLGYPAIVRKAVTEQFNDIRHYPDSHSSDLRKAIAEEINCNKSNIIIGNGSNELFYLIPRALKPEKGVLLQPTFAEFNDAFRNSNIDVIEIINDDRDFPVINPDISKLKSIKDGMVFLCNPNNPTGQLTRREDILELVNDNPNRTIVIDEAFMDFVEDDEKYSVIKDAPLMDNLIVVRSLTKFYGFPGLRLGYLVTNEPIVNKLMRYKEPWTVNTIAQVAGMAAINDKEFTAKTRQYVSVEKTFLYDGLTMINGIHPFKPTVNFILVRIEDDGITSSA</sequence>
<keyword evidence="3 5" id="KW-0032">Aminotransferase</keyword>
<dbReference type="PANTHER" id="PTHR42885:SF1">
    <property type="entry name" value="THREONINE-PHOSPHATE DECARBOXYLASE"/>
    <property type="match status" value="1"/>
</dbReference>
<feature type="domain" description="Aminotransferase class I/classII large" evidence="4">
    <location>
        <begin position="22"/>
        <end position="299"/>
    </location>
</feature>
<proteinExistence type="inferred from homology"/>
<dbReference type="PROSITE" id="PS00105">
    <property type="entry name" value="AA_TRANSFER_CLASS_1"/>
    <property type="match status" value="1"/>
</dbReference>
<dbReference type="Gene3D" id="3.90.1150.10">
    <property type="entry name" value="Aspartate Aminotransferase, domain 1"/>
    <property type="match status" value="1"/>
</dbReference>
<evidence type="ECO:0000259" key="4">
    <source>
        <dbReference type="Pfam" id="PF00155"/>
    </source>
</evidence>
<keyword evidence="3 5" id="KW-0808">Transferase</keyword>
<dbReference type="GO" id="GO:0030170">
    <property type="term" value="F:pyridoxal phosphate binding"/>
    <property type="evidence" value="ECO:0007669"/>
    <property type="project" value="InterPro"/>
</dbReference>
<dbReference type="InterPro" id="IPR015424">
    <property type="entry name" value="PyrdxlP-dep_Trfase"/>
</dbReference>
<reference evidence="5 6" key="1">
    <citation type="submission" date="2014-10" db="EMBL/GenBank/DDBJ databases">
        <title>Draft genome of anammox bacterium scalindua brodae, obtained using differential coverage binning of sequence data from two enrichment reactors.</title>
        <authorList>
            <person name="Speth D.R."/>
            <person name="Russ L."/>
            <person name="Kartal B."/>
            <person name="Op den Camp H.J."/>
            <person name="Dutilh B.E."/>
            <person name="Jetten M.S."/>
        </authorList>
    </citation>
    <scope>NUCLEOTIDE SEQUENCE [LARGE SCALE GENOMIC DNA]</scope>
    <source>
        <strain evidence="5">RU1</strain>
    </source>
</reference>
<dbReference type="CDD" id="cd00609">
    <property type="entry name" value="AAT_like"/>
    <property type="match status" value="1"/>
</dbReference>
<comment type="similarity">
    <text evidence="3">Belongs to the class-I pyridoxal-phosphate-dependent aminotransferase family.</text>
</comment>
<dbReference type="PANTHER" id="PTHR42885">
    <property type="entry name" value="HISTIDINOL-PHOSPHATE AMINOTRANSFERASE-RELATED"/>
    <property type="match status" value="1"/>
</dbReference>
<evidence type="ECO:0000313" key="6">
    <source>
        <dbReference type="Proteomes" id="UP000030652"/>
    </source>
</evidence>
<gene>
    <name evidence="5" type="primary">cobD</name>
    <name evidence="5" type="ORF">SCABRO_00260</name>
</gene>
<dbReference type="GO" id="GO:0008483">
    <property type="term" value="F:transaminase activity"/>
    <property type="evidence" value="ECO:0007669"/>
    <property type="project" value="UniProtKB-KW"/>
</dbReference>
<dbReference type="Gene3D" id="3.40.640.10">
    <property type="entry name" value="Type I PLP-dependent aspartate aminotransferase-like (Major domain)"/>
    <property type="match status" value="1"/>
</dbReference>
<name>A0A0B0ELQ1_9BACT</name>
<feature type="non-terminal residue" evidence="5">
    <location>
        <position position="309"/>
    </location>
</feature>
<evidence type="ECO:0000256" key="3">
    <source>
        <dbReference type="RuleBase" id="RU000481"/>
    </source>
</evidence>
<dbReference type="InterPro" id="IPR015421">
    <property type="entry name" value="PyrdxlP-dep_Trfase_major"/>
</dbReference>
<comment type="cofactor">
    <cofactor evidence="1 3">
        <name>pyridoxal 5'-phosphate</name>
        <dbReference type="ChEBI" id="CHEBI:597326"/>
    </cofactor>
</comment>
<dbReference type="InterPro" id="IPR004839">
    <property type="entry name" value="Aminotransferase_I/II_large"/>
</dbReference>
<accession>A0A0B0ELQ1</accession>
<dbReference type="Pfam" id="PF00155">
    <property type="entry name" value="Aminotran_1_2"/>
    <property type="match status" value="1"/>
</dbReference>
<dbReference type="SUPFAM" id="SSF53383">
    <property type="entry name" value="PLP-dependent transferases"/>
    <property type="match status" value="1"/>
</dbReference>
<dbReference type="eggNOG" id="COG0079">
    <property type="taxonomic scope" value="Bacteria"/>
</dbReference>
<dbReference type="AlphaFoldDB" id="A0A0B0ELQ1"/>
<dbReference type="InterPro" id="IPR015422">
    <property type="entry name" value="PyrdxlP-dep_Trfase_small"/>
</dbReference>
<dbReference type="EC" id="2.6.1.-" evidence="3"/>
<comment type="caution">
    <text evidence="5">The sequence shown here is derived from an EMBL/GenBank/DDBJ whole genome shotgun (WGS) entry which is preliminary data.</text>
</comment>
<dbReference type="InterPro" id="IPR004838">
    <property type="entry name" value="NHTrfase_class1_PyrdxlP-BS"/>
</dbReference>
<evidence type="ECO:0000256" key="2">
    <source>
        <dbReference type="ARBA" id="ARBA00022898"/>
    </source>
</evidence>
<protein>
    <recommendedName>
        <fullName evidence="3">Aminotransferase</fullName>
        <ecNumber evidence="3">2.6.1.-</ecNumber>
    </recommendedName>
</protein>
<evidence type="ECO:0000313" key="5">
    <source>
        <dbReference type="EMBL" id="KHE93972.1"/>
    </source>
</evidence>
<dbReference type="Proteomes" id="UP000030652">
    <property type="component" value="Unassembled WGS sequence"/>
</dbReference>